<feature type="domain" description="Methyltransferase" evidence="4">
    <location>
        <begin position="3"/>
        <end position="104"/>
    </location>
</feature>
<reference evidence="5 6" key="1">
    <citation type="journal article" date="2007" name="Proc. Natl. Acad. Sci. U.S.A.">
        <title>The tiny eukaryote Ostreococcus provides genomic insights into the paradox of plankton speciation.</title>
        <authorList>
            <person name="Palenik B."/>
            <person name="Grimwood J."/>
            <person name="Aerts A."/>
            <person name="Rouze P."/>
            <person name="Salamov A."/>
            <person name="Putnam N."/>
            <person name="Dupont C."/>
            <person name="Jorgensen R."/>
            <person name="Derelle E."/>
            <person name="Rombauts S."/>
            <person name="Zhou K."/>
            <person name="Otillar R."/>
            <person name="Merchant S.S."/>
            <person name="Podell S."/>
            <person name="Gaasterland T."/>
            <person name="Napoli C."/>
            <person name="Gendler K."/>
            <person name="Manuell A."/>
            <person name="Tai V."/>
            <person name="Vallon O."/>
            <person name="Piganeau G."/>
            <person name="Jancek S."/>
            <person name="Heijde M."/>
            <person name="Jabbari K."/>
            <person name="Bowler C."/>
            <person name="Lohr M."/>
            <person name="Robbens S."/>
            <person name="Werner G."/>
            <person name="Dubchak I."/>
            <person name="Pazour G.J."/>
            <person name="Ren Q."/>
            <person name="Paulsen I."/>
            <person name="Delwiche C."/>
            <person name="Schmutz J."/>
            <person name="Rokhsar D."/>
            <person name="Van de Peer Y."/>
            <person name="Moreau H."/>
            <person name="Grigoriev I.V."/>
        </authorList>
    </citation>
    <scope>NUCLEOTIDE SEQUENCE [LARGE SCALE GENOMIC DNA]</scope>
    <source>
        <strain evidence="5 6">CCE9901</strain>
    </source>
</reference>
<keyword evidence="3" id="KW-0808">Transferase</keyword>
<dbReference type="AlphaFoldDB" id="A4S4I2"/>
<dbReference type="Gene3D" id="3.40.50.150">
    <property type="entry name" value="Vaccinia Virus protein VP39"/>
    <property type="match status" value="1"/>
</dbReference>
<dbReference type="Proteomes" id="UP000001568">
    <property type="component" value="Chromosome 11"/>
</dbReference>
<dbReference type="Pfam" id="PF13649">
    <property type="entry name" value="Methyltransf_25"/>
    <property type="match status" value="1"/>
</dbReference>
<accession>A4S4I2</accession>
<dbReference type="SUPFAM" id="SSF53335">
    <property type="entry name" value="S-adenosyl-L-methionine-dependent methyltransferases"/>
    <property type="match status" value="1"/>
</dbReference>
<dbReference type="CDD" id="cd02440">
    <property type="entry name" value="AdoMet_MTases"/>
    <property type="match status" value="1"/>
</dbReference>
<dbReference type="HOGENOM" id="CLU_029724_2_3_1"/>
<dbReference type="OrthoDB" id="498448at2759"/>
<dbReference type="PANTHER" id="PTHR22809:SF14">
    <property type="entry name" value="TRNA N(3)-METHYLCYTIDINE METHYLTRANSFERASE"/>
    <property type="match status" value="1"/>
</dbReference>
<evidence type="ECO:0000256" key="2">
    <source>
        <dbReference type="ARBA" id="ARBA00022603"/>
    </source>
</evidence>
<feature type="non-terminal residue" evidence="5">
    <location>
        <position position="203"/>
    </location>
</feature>
<dbReference type="GO" id="GO:0008757">
    <property type="term" value="F:S-adenosylmethionine-dependent methyltransferase activity"/>
    <property type="evidence" value="ECO:0007669"/>
    <property type="project" value="UniProtKB-ARBA"/>
</dbReference>
<evidence type="ECO:0000313" key="6">
    <source>
        <dbReference type="Proteomes" id="UP000001568"/>
    </source>
</evidence>
<dbReference type="Gramene" id="ABO98563">
    <property type="protein sequence ID" value="ABO98563"/>
    <property type="gene ID" value="OSTLU_7292"/>
</dbReference>
<dbReference type="InterPro" id="IPR029063">
    <property type="entry name" value="SAM-dependent_MTases_sf"/>
</dbReference>
<keyword evidence="6" id="KW-1185">Reference proteome</keyword>
<evidence type="ECO:0000256" key="3">
    <source>
        <dbReference type="ARBA" id="ARBA00022679"/>
    </source>
</evidence>
<comment type="similarity">
    <text evidence="1">Belongs to the methyltransferase superfamily. METL family.</text>
</comment>
<dbReference type="OMA" id="GECEIVT"/>
<dbReference type="EMBL" id="CP000591">
    <property type="protein sequence ID" value="ABO98563.1"/>
    <property type="molecule type" value="Genomic_DNA"/>
</dbReference>
<dbReference type="PANTHER" id="PTHR22809">
    <property type="entry name" value="METHYLTRANSFERASE-RELATED"/>
    <property type="match status" value="1"/>
</dbReference>
<dbReference type="GO" id="GO:0008173">
    <property type="term" value="F:RNA methyltransferase activity"/>
    <property type="evidence" value="ECO:0007669"/>
    <property type="project" value="UniProtKB-ARBA"/>
</dbReference>
<proteinExistence type="inferred from homology"/>
<keyword evidence="2" id="KW-0489">Methyltransferase</keyword>
<organism evidence="5 6">
    <name type="scientific">Ostreococcus lucimarinus (strain CCE9901)</name>
    <dbReference type="NCBI Taxonomy" id="436017"/>
    <lineage>
        <taxon>Eukaryota</taxon>
        <taxon>Viridiplantae</taxon>
        <taxon>Chlorophyta</taxon>
        <taxon>Mamiellophyceae</taxon>
        <taxon>Mamiellales</taxon>
        <taxon>Bathycoccaceae</taxon>
        <taxon>Ostreococcus</taxon>
    </lineage>
</organism>
<dbReference type="RefSeq" id="XP_001420270.1">
    <property type="nucleotide sequence ID" value="XM_001420233.1"/>
</dbReference>
<dbReference type="GeneID" id="5004338"/>
<dbReference type="GO" id="GO:0032259">
    <property type="term" value="P:methylation"/>
    <property type="evidence" value="ECO:0007669"/>
    <property type="project" value="UniProtKB-KW"/>
</dbReference>
<dbReference type="InterPro" id="IPR026113">
    <property type="entry name" value="METTL2/6/8-like"/>
</dbReference>
<feature type="non-terminal residue" evidence="5">
    <location>
        <position position="1"/>
    </location>
</feature>
<dbReference type="KEGG" id="olu:OSTLU_7292"/>
<dbReference type="InterPro" id="IPR041698">
    <property type="entry name" value="Methyltransf_25"/>
</dbReference>
<sequence>IDVLELGCGVGNSVFPLLRANLNMRVVAVDCSPTAIAAVRANPEFDARRLRTHVVDASARRSMESCVDDASVDAVTAVFFLSALTANGLRNAAEEIRRVLRPNGVLLFRDYARGDVKNADASSQFVPGERIDENASLSSTSNEQTYRRSDGTLAVFFDEDELNDVFASVGLVGECEIVTHSITNRKLGVTMDRKFVQGRFVRL</sequence>
<evidence type="ECO:0000313" key="5">
    <source>
        <dbReference type="EMBL" id="ABO98563.1"/>
    </source>
</evidence>
<name>A4S4I2_OSTLU</name>
<protein>
    <recommendedName>
        <fullName evidence="4">Methyltransferase domain-containing protein</fullName>
    </recommendedName>
</protein>
<gene>
    <name evidence="5" type="ORF">OSTLU_7292</name>
</gene>
<evidence type="ECO:0000256" key="1">
    <source>
        <dbReference type="ARBA" id="ARBA00009725"/>
    </source>
</evidence>
<evidence type="ECO:0000259" key="4">
    <source>
        <dbReference type="Pfam" id="PF13649"/>
    </source>
</evidence>
<dbReference type="eggNOG" id="KOG2361">
    <property type="taxonomic scope" value="Eukaryota"/>
</dbReference>